<protein>
    <recommendedName>
        <fullName evidence="3">DUF4114 domain-containing protein</fullName>
    </recommendedName>
</protein>
<dbReference type="AlphaFoldDB" id="A0A6P1YK11"/>
<dbReference type="RefSeq" id="WP_163074822.1">
    <property type="nucleotide sequence ID" value="NZ_CP048630.1"/>
</dbReference>
<accession>A0A6P1YK11</accession>
<gene>
    <name evidence="1" type="ORF">G3A50_08435</name>
</gene>
<dbReference type="Proteomes" id="UP000464751">
    <property type="component" value="Chromosome"/>
</dbReference>
<keyword evidence="2" id="KW-1185">Reference proteome</keyword>
<evidence type="ECO:0000313" key="2">
    <source>
        <dbReference type="Proteomes" id="UP000464751"/>
    </source>
</evidence>
<evidence type="ECO:0008006" key="3">
    <source>
        <dbReference type="Google" id="ProtNLM"/>
    </source>
</evidence>
<evidence type="ECO:0000313" key="1">
    <source>
        <dbReference type="EMBL" id="QIB33727.1"/>
    </source>
</evidence>
<sequence length="1116" mass="116839">MTTTTELKITLTDELQDTLNAGGAAVYAIYFNPTSGAPVIQTLFTGATSAGPATAPITVDVPLTLDVVSGKVYFLVQSPVDGTLADPTTFVGTQSDLNWQSAETHNYRYDSFELTIENNINDAGNLSSVEGYGLPMSVGVSYGDGSSASVGYNVSGNELFHALSTMGQAQTVFPYATTAGEPGLTGDRAGLSPSQSVGIKSAAFTAGDWDSYVDYLKKIDPQTHEPNANAIQFAGFFDGAKDANGVYHNGGFYAYVLEWDENNGIFWLSPTDDSQVRGYIAITPEQLAGNIYATEGYVEIYESKSDYASGDAYHIYLNTYTYIDSSGKSVTNDDFMDAAANNQWGDILKDLFTGFTAGFYGMTGVDAQGGQVDLDQNWNWDPTYSFGANLATGEAPIYYDPYSAYFFANSNSYGSGYSDQLMSQYSEGGPLISLYDPSLGGSVTSIAITIFDDDETPTGYTKPVIYNYIAPGADGYTPPEYDANSAANIVLNFANSAMILDETVARITFSFQTGDASHPWASVTIDGSMGSLWQNWDIVQEKDGSYSAVPQNPAGMQPAGTILIGKLPVADDGVSHYKIEVGANDGHASKTFNLYTTTNADGLFLDPAYAGQAGAIAIDGLATVSAAPATQYVNTFTIDFLPSTTTTIDPSLLTRVQSTLVPSSVVVGQVTGTDPSPSPHGGGFTALAGQDALNGNVVSSQHAQLGFGWTGLNNATAASASWISGYTNKVDGQSVALVTIAGAGLAPVALLADIDGQWVSQGKSEIATLGEGTYTVTMQQYAASDTAHAHPLTQVSSKMTLTIALNEMDLVLAPGGAGAQLVDDGSGTSGNWIRLETSGAALEAGSSLVAYAVNANGEMVSRDGLEAGASVTLQDATLGHIGAIAGDDGSSLMFGGQSVHLGAGLELRFAEIDASGHADLSPAMNVSATPDGGIQFALDGFVLQASVENSLDAAAMIAGNQRASDTPWVYLEHGDLIQFEIAGSSANTNTLGFVRIDVDPATGDWSVGGVAYGDTDAFHDAVRGALDDGFLYQQGGNFQVTDEWEVAGASGYYAPVLLTQDGETFVIGNANDGGNDYIRMFGENTFGIEDLTASAGSDFDYNDMVVRLLPSEELLS</sequence>
<organism evidence="1 2">
    <name type="scientific">Ancylobacter pratisalsi</name>
    <dbReference type="NCBI Taxonomy" id="1745854"/>
    <lineage>
        <taxon>Bacteria</taxon>
        <taxon>Pseudomonadati</taxon>
        <taxon>Pseudomonadota</taxon>
        <taxon>Alphaproteobacteria</taxon>
        <taxon>Hyphomicrobiales</taxon>
        <taxon>Xanthobacteraceae</taxon>
        <taxon>Ancylobacter</taxon>
    </lineage>
</organism>
<dbReference type="KEGG" id="apra:G3A50_08435"/>
<name>A0A6P1YK11_9HYPH</name>
<dbReference type="EMBL" id="CP048630">
    <property type="protein sequence ID" value="QIB33727.1"/>
    <property type="molecule type" value="Genomic_DNA"/>
</dbReference>
<reference evidence="1 2" key="1">
    <citation type="submission" date="2020-02" db="EMBL/GenBank/DDBJ databases">
        <authorList>
            <person name="Li G."/>
        </authorList>
    </citation>
    <scope>NUCLEOTIDE SEQUENCE [LARGE SCALE GENOMIC DNA]</scope>
    <source>
        <strain evidence="1 2">DSM 102029</strain>
    </source>
</reference>
<proteinExistence type="predicted"/>